<evidence type="ECO:0000313" key="1">
    <source>
        <dbReference type="EMBL" id="KXB32830.1"/>
    </source>
</evidence>
<name>A0A133XPH4_9ACTN</name>
<dbReference type="Proteomes" id="UP000070675">
    <property type="component" value="Unassembled WGS sequence"/>
</dbReference>
<proteinExistence type="predicted"/>
<dbReference type="Gene3D" id="1.10.10.10">
    <property type="entry name" value="Winged helix-like DNA-binding domain superfamily/Winged helix DNA-binding domain"/>
    <property type="match status" value="1"/>
</dbReference>
<evidence type="ECO:0000313" key="2">
    <source>
        <dbReference type="Proteomes" id="UP000070675"/>
    </source>
</evidence>
<dbReference type="InterPro" id="IPR036388">
    <property type="entry name" value="WH-like_DNA-bd_sf"/>
</dbReference>
<dbReference type="STRING" id="1393034.HMPREF3192_01467"/>
<dbReference type="SUPFAM" id="SSF88659">
    <property type="entry name" value="Sigma3 and sigma4 domains of RNA polymerase sigma factors"/>
    <property type="match status" value="1"/>
</dbReference>
<dbReference type="EMBL" id="LSCR01000044">
    <property type="protein sequence ID" value="KXB32830.1"/>
    <property type="molecule type" value="Genomic_DNA"/>
</dbReference>
<reference evidence="2" key="1">
    <citation type="submission" date="2016-01" db="EMBL/GenBank/DDBJ databases">
        <authorList>
            <person name="Mitreva M."/>
            <person name="Pepin K.H."/>
            <person name="Mihindukulasuriya K.A."/>
            <person name="Fulton R."/>
            <person name="Fronick C."/>
            <person name="O'Laughlin M."/>
            <person name="Miner T."/>
            <person name="Herter B."/>
            <person name="Rosa B.A."/>
            <person name="Cordes M."/>
            <person name="Tomlinson C."/>
            <person name="Wollam A."/>
            <person name="Palsikar V.B."/>
            <person name="Mardis E.R."/>
            <person name="Wilson R.K."/>
        </authorList>
    </citation>
    <scope>NUCLEOTIDE SEQUENCE [LARGE SCALE GENOMIC DNA]</scope>
    <source>
        <strain evidence="2">DNF00019</strain>
    </source>
</reference>
<evidence type="ECO:0008006" key="3">
    <source>
        <dbReference type="Google" id="ProtNLM"/>
    </source>
</evidence>
<keyword evidence="2" id="KW-1185">Reference proteome</keyword>
<dbReference type="InterPro" id="IPR013324">
    <property type="entry name" value="RNA_pol_sigma_r3/r4-like"/>
</dbReference>
<dbReference type="AlphaFoldDB" id="A0A133XPH4"/>
<comment type="caution">
    <text evidence="1">The sequence shown here is derived from an EMBL/GenBank/DDBJ whole genome shotgun (WGS) entry which is preliminary data.</text>
</comment>
<dbReference type="PATRIC" id="fig|1393034.3.peg.1429"/>
<organism evidence="1 2">
    <name type="scientific">Atopobium deltae</name>
    <dbReference type="NCBI Taxonomy" id="1393034"/>
    <lineage>
        <taxon>Bacteria</taxon>
        <taxon>Bacillati</taxon>
        <taxon>Actinomycetota</taxon>
        <taxon>Coriobacteriia</taxon>
        <taxon>Coriobacteriales</taxon>
        <taxon>Atopobiaceae</taxon>
        <taxon>Atopobium</taxon>
    </lineage>
</organism>
<gene>
    <name evidence="1" type="ORF">HMPREF3192_01467</name>
</gene>
<sequence length="188" mass="21846">MTKVITLKGAYMDKTDEPSQGMLNLIRELLSQHMSAERAKNLSDDEIAWIAPLVMNKLNHIRLTERNINIIILRYGLFGREPLSYEEVGIQVGEKKPLLRERVRQITLRVIKKLSREIFCMNPDEYNLYALLAGKKGAIPVLKDTTEPKITADLRRIIGDLTIIQYKYNVRQFIFEKFKQSLDEQIPD</sequence>
<accession>A0A133XPH4</accession>
<protein>
    <recommendedName>
        <fullName evidence="3">RNA polymerase sigma-70 region 4 domain-containing protein</fullName>
    </recommendedName>
</protein>